<organism evidence="2 3">
    <name type="scientific">Actinidia rufa</name>
    <dbReference type="NCBI Taxonomy" id="165716"/>
    <lineage>
        <taxon>Eukaryota</taxon>
        <taxon>Viridiplantae</taxon>
        <taxon>Streptophyta</taxon>
        <taxon>Embryophyta</taxon>
        <taxon>Tracheophyta</taxon>
        <taxon>Spermatophyta</taxon>
        <taxon>Magnoliopsida</taxon>
        <taxon>eudicotyledons</taxon>
        <taxon>Gunneridae</taxon>
        <taxon>Pentapetalae</taxon>
        <taxon>asterids</taxon>
        <taxon>Ericales</taxon>
        <taxon>Actinidiaceae</taxon>
        <taxon>Actinidia</taxon>
    </lineage>
</organism>
<comment type="caution">
    <text evidence="2">The sequence shown here is derived from an EMBL/GenBank/DDBJ whole genome shotgun (WGS) entry which is preliminary data.</text>
</comment>
<feature type="region of interest" description="Disordered" evidence="1">
    <location>
        <begin position="67"/>
        <end position="106"/>
    </location>
</feature>
<proteinExistence type="predicted"/>
<feature type="compositionally biased region" description="Low complexity" evidence="1">
    <location>
        <begin position="77"/>
        <end position="106"/>
    </location>
</feature>
<sequence>MGGKEKITVQTVSPNKKRKYQGEQLGLHLPKHYCCDQSLSSESDSPSNENLTVVDYVPVIEGREAVGDEIFDKSKPSSATDSDFGGDTDSSVSSHGPSHLSVSLDDVSVRKSRIDKKKAPCIGGEHDFGVHPYPNFDDHLLEFYSCLEDGNDNNIEQLVDKELEDMLNANKAGPNTTFVLSSNLEAQPSPKKLTMDKEFEQYSQHL</sequence>
<dbReference type="AlphaFoldDB" id="A0A7J0FUA4"/>
<dbReference type="GO" id="GO:0005737">
    <property type="term" value="C:cytoplasm"/>
    <property type="evidence" value="ECO:0007669"/>
    <property type="project" value="TreeGrafter"/>
</dbReference>
<protein>
    <submittedName>
        <fullName evidence="2">Uncharacterized protein</fullName>
    </submittedName>
</protein>
<dbReference type="InterPro" id="IPR037766">
    <property type="entry name" value="FHY1"/>
</dbReference>
<feature type="region of interest" description="Disordered" evidence="1">
    <location>
        <begin position="1"/>
        <end position="23"/>
    </location>
</feature>
<dbReference type="GO" id="GO:0016607">
    <property type="term" value="C:nuclear speck"/>
    <property type="evidence" value="ECO:0007669"/>
    <property type="project" value="TreeGrafter"/>
</dbReference>
<dbReference type="GO" id="GO:0051457">
    <property type="term" value="P:maintenance of protein location in nucleus"/>
    <property type="evidence" value="ECO:0007669"/>
    <property type="project" value="TreeGrafter"/>
</dbReference>
<dbReference type="PANTHER" id="PTHR37723:SF1">
    <property type="entry name" value="PROTEIN FAR-RED-ELONGATED HYPOCOTYL 1-LIKE"/>
    <property type="match status" value="1"/>
</dbReference>
<reference evidence="2 3" key="1">
    <citation type="submission" date="2019-07" db="EMBL/GenBank/DDBJ databases">
        <title>De Novo Assembly of kiwifruit Actinidia rufa.</title>
        <authorList>
            <person name="Sugita-Konishi S."/>
            <person name="Sato K."/>
            <person name="Mori E."/>
            <person name="Abe Y."/>
            <person name="Kisaki G."/>
            <person name="Hamano K."/>
            <person name="Suezawa K."/>
            <person name="Otani M."/>
            <person name="Fukuda T."/>
            <person name="Manabe T."/>
            <person name="Gomi K."/>
            <person name="Tabuchi M."/>
            <person name="Akimitsu K."/>
            <person name="Kataoka I."/>
        </authorList>
    </citation>
    <scope>NUCLEOTIDE SEQUENCE [LARGE SCALE GENOMIC DNA]</scope>
    <source>
        <strain evidence="3">cv. Fuchu</strain>
    </source>
</reference>
<evidence type="ECO:0000313" key="3">
    <source>
        <dbReference type="Proteomes" id="UP000585474"/>
    </source>
</evidence>
<evidence type="ECO:0000256" key="1">
    <source>
        <dbReference type="SAM" id="MobiDB-lite"/>
    </source>
</evidence>
<dbReference type="PANTHER" id="PTHR37723">
    <property type="entry name" value="PROTEIN FAR-RED ELONGATED HYPOCOTYL 1"/>
    <property type="match status" value="1"/>
</dbReference>
<dbReference type="OrthoDB" id="1930763at2759"/>
<dbReference type="Proteomes" id="UP000585474">
    <property type="component" value="Unassembled WGS sequence"/>
</dbReference>
<gene>
    <name evidence="2" type="ORF">Acr_15g0008810</name>
</gene>
<dbReference type="EMBL" id="BJWL01000015">
    <property type="protein sequence ID" value="GFZ02273.1"/>
    <property type="molecule type" value="Genomic_DNA"/>
</dbReference>
<accession>A0A7J0FUA4</accession>
<keyword evidence="3" id="KW-1185">Reference proteome</keyword>
<dbReference type="GO" id="GO:0009639">
    <property type="term" value="P:response to red or far red light"/>
    <property type="evidence" value="ECO:0007669"/>
    <property type="project" value="InterPro"/>
</dbReference>
<evidence type="ECO:0000313" key="2">
    <source>
        <dbReference type="EMBL" id="GFZ02273.1"/>
    </source>
</evidence>
<name>A0A7J0FUA4_9ERIC</name>
<dbReference type="GO" id="GO:0061608">
    <property type="term" value="F:nuclear import signal receptor activity"/>
    <property type="evidence" value="ECO:0007669"/>
    <property type="project" value="TreeGrafter"/>
</dbReference>